<feature type="compositionally biased region" description="Polar residues" evidence="1">
    <location>
        <begin position="24"/>
        <end position="34"/>
    </location>
</feature>
<evidence type="ECO:0000256" key="2">
    <source>
        <dbReference type="SAM" id="Phobius"/>
    </source>
</evidence>
<organism evidence="3 4">
    <name type="scientific">Corynebacterium breve</name>
    <dbReference type="NCBI Taxonomy" id="3049799"/>
    <lineage>
        <taxon>Bacteria</taxon>
        <taxon>Bacillati</taxon>
        <taxon>Actinomycetota</taxon>
        <taxon>Actinomycetes</taxon>
        <taxon>Mycobacteriales</taxon>
        <taxon>Corynebacteriaceae</taxon>
        <taxon>Corynebacterium</taxon>
    </lineage>
</organism>
<keyword evidence="2" id="KW-0472">Membrane</keyword>
<keyword evidence="2" id="KW-0812">Transmembrane</keyword>
<dbReference type="SUPFAM" id="SSF81995">
    <property type="entry name" value="beta-sandwich domain of Sec23/24"/>
    <property type="match status" value="1"/>
</dbReference>
<name>A0ABY8VBT2_9CORY</name>
<feature type="transmembrane region" description="Helical" evidence="2">
    <location>
        <begin position="240"/>
        <end position="264"/>
    </location>
</feature>
<feature type="compositionally biased region" description="Polar residues" evidence="1">
    <location>
        <begin position="1"/>
        <end position="13"/>
    </location>
</feature>
<proteinExistence type="predicted"/>
<sequence>MTTPPNDNNNSGYPNFPGEGSNPFDGSQSPQQPHQPAGGFPEYPATPHPEDTQGFGQQNQQNQQYQQYQQPTSGYGAYPDSPSGYAVQAESQPPMVNTDGRIHVMRALKWGFSVTFSNAFVWILGAIASGIVIMVVAGGGGMLFGATGSMFATAVWDIIVSLATSALMVFVLRGMIWQVDKHKASYSDLTKDVHFVPAFIVSIIITAISSGVGYAFGWGMGGSLMNDLGTEPTPEQLTSAMGPMIGVVALAGIVSLLIGPFIMFPIHFAVEGRAKGIGQAFAMAFDAGKRNYGKLILYSVVVALAATLVIVLTLGLATVIIAPAMMLTTVHMYRQAAGGPIPQNPQYDAPANPGYQGFA</sequence>
<accession>A0ABY8VBT2</accession>
<keyword evidence="4" id="KW-1185">Reference proteome</keyword>
<evidence type="ECO:0000313" key="4">
    <source>
        <dbReference type="Proteomes" id="UP001225598"/>
    </source>
</evidence>
<protein>
    <recommendedName>
        <fullName evidence="5">DUF975 family protein</fullName>
    </recommendedName>
</protein>
<reference evidence="3 4" key="1">
    <citation type="submission" date="2023-05" db="EMBL/GenBank/DDBJ databases">
        <title>Corynebacterium suedekumii sp. nov. and Corynebacterium breve sp. nov. isolated from raw cow's milk.</title>
        <authorList>
            <person name="Baer M.K."/>
            <person name="Mehl L."/>
            <person name="Hellmuth R."/>
            <person name="Marke G."/>
            <person name="Lipski A."/>
        </authorList>
    </citation>
    <scope>NUCLEOTIDE SEQUENCE [LARGE SCALE GENOMIC DNA]</scope>
    <source>
        <strain evidence="3 4">R4</strain>
    </source>
</reference>
<gene>
    <name evidence="3" type="ORF">QP027_06450</name>
</gene>
<evidence type="ECO:0008006" key="5">
    <source>
        <dbReference type="Google" id="ProtNLM"/>
    </source>
</evidence>
<keyword evidence="2" id="KW-1133">Transmembrane helix</keyword>
<feature type="transmembrane region" description="Helical" evidence="2">
    <location>
        <begin position="193"/>
        <end position="220"/>
    </location>
</feature>
<evidence type="ECO:0000256" key="1">
    <source>
        <dbReference type="SAM" id="MobiDB-lite"/>
    </source>
</evidence>
<feature type="transmembrane region" description="Helical" evidence="2">
    <location>
        <begin position="119"/>
        <end position="144"/>
    </location>
</feature>
<feature type="region of interest" description="Disordered" evidence="1">
    <location>
        <begin position="1"/>
        <end position="73"/>
    </location>
</feature>
<dbReference type="Proteomes" id="UP001225598">
    <property type="component" value="Chromosome"/>
</dbReference>
<dbReference type="EMBL" id="CP126969">
    <property type="protein sequence ID" value="WIM66777.1"/>
    <property type="molecule type" value="Genomic_DNA"/>
</dbReference>
<feature type="transmembrane region" description="Helical" evidence="2">
    <location>
        <begin position="295"/>
        <end position="322"/>
    </location>
</feature>
<evidence type="ECO:0000313" key="3">
    <source>
        <dbReference type="EMBL" id="WIM66777.1"/>
    </source>
</evidence>
<feature type="transmembrane region" description="Helical" evidence="2">
    <location>
        <begin position="150"/>
        <end position="172"/>
    </location>
</feature>
<feature type="compositionally biased region" description="Low complexity" evidence="1">
    <location>
        <begin position="57"/>
        <end position="70"/>
    </location>
</feature>
<dbReference type="RefSeq" id="WP_284823409.1">
    <property type="nucleotide sequence ID" value="NZ_CP126969.1"/>
</dbReference>